<keyword evidence="1" id="KW-0812">Transmembrane</keyword>
<dbReference type="RefSeq" id="WP_256036505.1">
    <property type="nucleotide sequence ID" value="NZ_BMRX01000008.1"/>
</dbReference>
<dbReference type="GeneID" id="91310187"/>
<dbReference type="EMBL" id="JAYMRR010000014">
    <property type="protein sequence ID" value="MFB8751848.1"/>
    <property type="molecule type" value="Genomic_DNA"/>
</dbReference>
<proteinExistence type="predicted"/>
<gene>
    <name evidence="2" type="ORF">VSS30_23880</name>
</gene>
<evidence type="ECO:0000256" key="1">
    <source>
        <dbReference type="SAM" id="Phobius"/>
    </source>
</evidence>
<name>A0ABV5DH41_9ACTN</name>
<sequence>MTSTLARSGAAIGGSVGVTVAVIAVGLLIFAVVSLRRRSRGDK</sequence>
<comment type="caution">
    <text evidence="2">The sequence shown here is derived from an EMBL/GenBank/DDBJ whole genome shotgun (WGS) entry which is preliminary data.</text>
</comment>
<feature type="transmembrane region" description="Helical" evidence="1">
    <location>
        <begin position="12"/>
        <end position="35"/>
    </location>
</feature>
<protein>
    <submittedName>
        <fullName evidence="2">Uncharacterized protein</fullName>
    </submittedName>
</protein>
<evidence type="ECO:0000313" key="3">
    <source>
        <dbReference type="Proteomes" id="UP001585018"/>
    </source>
</evidence>
<dbReference type="Proteomes" id="UP001585018">
    <property type="component" value="Unassembled WGS sequence"/>
</dbReference>
<evidence type="ECO:0000313" key="2">
    <source>
        <dbReference type="EMBL" id="MFB8751848.1"/>
    </source>
</evidence>
<organism evidence="2 3">
    <name type="scientific">Streptomyces parvulus</name>
    <dbReference type="NCBI Taxonomy" id="146923"/>
    <lineage>
        <taxon>Bacteria</taxon>
        <taxon>Bacillati</taxon>
        <taxon>Actinomycetota</taxon>
        <taxon>Actinomycetes</taxon>
        <taxon>Kitasatosporales</taxon>
        <taxon>Streptomycetaceae</taxon>
        <taxon>Streptomyces</taxon>
    </lineage>
</organism>
<accession>A0ABV5DH41</accession>
<keyword evidence="1" id="KW-1133">Transmembrane helix</keyword>
<keyword evidence="3" id="KW-1185">Reference proteome</keyword>
<reference evidence="2 3" key="1">
    <citation type="submission" date="2024-01" db="EMBL/GenBank/DDBJ databases">
        <title>Genome mining of biosynthetic gene clusters to explore secondary metabolites of Streptomyces sp.</title>
        <authorList>
            <person name="Baig A."/>
            <person name="Ajitkumar Shintre N."/>
            <person name="Kumar H."/>
            <person name="Anbarasu A."/>
            <person name="Ramaiah S."/>
        </authorList>
    </citation>
    <scope>NUCLEOTIDE SEQUENCE [LARGE SCALE GENOMIC DNA]</scope>
    <source>
        <strain evidence="2 3">A03</strain>
    </source>
</reference>
<keyword evidence="1" id="KW-0472">Membrane</keyword>